<feature type="domain" description="Sigma-54 factor interaction" evidence="6">
    <location>
        <begin position="8"/>
        <end position="237"/>
    </location>
</feature>
<dbReference type="SUPFAM" id="SSF52540">
    <property type="entry name" value="P-loop containing nucleoside triphosphate hydrolases"/>
    <property type="match status" value="1"/>
</dbReference>
<dbReference type="PROSITE" id="PS00688">
    <property type="entry name" value="SIGMA54_INTERACT_3"/>
    <property type="match status" value="1"/>
</dbReference>
<dbReference type="CDD" id="cd00009">
    <property type="entry name" value="AAA"/>
    <property type="match status" value="1"/>
</dbReference>
<dbReference type="Gene3D" id="3.40.50.300">
    <property type="entry name" value="P-loop containing nucleotide triphosphate hydrolases"/>
    <property type="match status" value="1"/>
</dbReference>
<keyword evidence="2" id="KW-0067">ATP-binding</keyword>
<dbReference type="Proteomes" id="UP001165498">
    <property type="component" value="Unassembled WGS sequence"/>
</dbReference>
<gene>
    <name evidence="7" type="ORF">NM961_09380</name>
</gene>
<proteinExistence type="predicted"/>
<keyword evidence="8" id="KW-1185">Reference proteome</keyword>
<evidence type="ECO:0000256" key="4">
    <source>
        <dbReference type="ARBA" id="ARBA00023125"/>
    </source>
</evidence>
<dbReference type="Gene3D" id="1.10.10.60">
    <property type="entry name" value="Homeodomain-like"/>
    <property type="match status" value="1"/>
</dbReference>
<dbReference type="Pfam" id="PF00158">
    <property type="entry name" value="Sigma54_activat"/>
    <property type="match status" value="1"/>
</dbReference>
<dbReference type="InterPro" id="IPR058031">
    <property type="entry name" value="AAA_lid_NorR"/>
</dbReference>
<dbReference type="EMBL" id="JANFQO010000007">
    <property type="protein sequence ID" value="MCQ4164919.1"/>
    <property type="molecule type" value="Genomic_DNA"/>
</dbReference>
<dbReference type="PRINTS" id="PR01590">
    <property type="entry name" value="HTHFIS"/>
</dbReference>
<dbReference type="Pfam" id="PF02954">
    <property type="entry name" value="HTH_8"/>
    <property type="match status" value="1"/>
</dbReference>
<protein>
    <submittedName>
        <fullName evidence="7">Sigma-54 dependent transcriptional regulator</fullName>
    </submittedName>
</protein>
<keyword evidence="3" id="KW-0805">Transcription regulation</keyword>
<evidence type="ECO:0000313" key="7">
    <source>
        <dbReference type="EMBL" id="MCQ4164919.1"/>
    </source>
</evidence>
<dbReference type="Gene3D" id="1.10.8.60">
    <property type="match status" value="1"/>
</dbReference>
<keyword evidence="4" id="KW-0238">DNA-binding</keyword>
<dbReference type="SMART" id="SM00382">
    <property type="entry name" value="AAA"/>
    <property type="match status" value="1"/>
</dbReference>
<dbReference type="InterPro" id="IPR002197">
    <property type="entry name" value="HTH_Fis"/>
</dbReference>
<name>A0ABT1QRL3_9GAMM</name>
<dbReference type="SUPFAM" id="SSF46689">
    <property type="entry name" value="Homeodomain-like"/>
    <property type="match status" value="1"/>
</dbReference>
<evidence type="ECO:0000256" key="5">
    <source>
        <dbReference type="ARBA" id="ARBA00023163"/>
    </source>
</evidence>
<dbReference type="Pfam" id="PF25601">
    <property type="entry name" value="AAA_lid_14"/>
    <property type="match status" value="1"/>
</dbReference>
<keyword evidence="1" id="KW-0547">Nucleotide-binding</keyword>
<reference evidence="7" key="1">
    <citation type="submission" date="2022-07" db="EMBL/GenBank/DDBJ databases">
        <title>Tahibacter sp., a new gammaproteobacterium isolated from the silt sample collected at pig farm.</title>
        <authorList>
            <person name="Chen H."/>
        </authorList>
    </citation>
    <scope>NUCLEOTIDE SEQUENCE</scope>
    <source>
        <strain evidence="7">P2K</strain>
    </source>
</reference>
<evidence type="ECO:0000256" key="2">
    <source>
        <dbReference type="ARBA" id="ARBA00022840"/>
    </source>
</evidence>
<dbReference type="RefSeq" id="WP_255913936.1">
    <property type="nucleotide sequence ID" value="NZ_JANFQO010000007.1"/>
</dbReference>
<dbReference type="PROSITE" id="PS50045">
    <property type="entry name" value="SIGMA54_INTERACT_4"/>
    <property type="match status" value="1"/>
</dbReference>
<evidence type="ECO:0000256" key="1">
    <source>
        <dbReference type="ARBA" id="ARBA00022741"/>
    </source>
</evidence>
<dbReference type="InterPro" id="IPR025944">
    <property type="entry name" value="Sigma_54_int_dom_CS"/>
</dbReference>
<dbReference type="PANTHER" id="PTHR32071">
    <property type="entry name" value="TRANSCRIPTIONAL REGULATORY PROTEIN"/>
    <property type="match status" value="1"/>
</dbReference>
<dbReference type="PANTHER" id="PTHR32071:SF117">
    <property type="entry name" value="PTS-DEPENDENT DIHYDROXYACETONE KINASE OPERON REGULATORY PROTEIN-RELATED"/>
    <property type="match status" value="1"/>
</dbReference>
<accession>A0ABT1QRL3</accession>
<sequence length="332" mass="36230">MTDLDELMIGASESLCTAVRLLRRYADCDAPVLIEGETGTGKELAARQLHYAGPRRARAFVPVNCGALPDTLIEAELFGHRRGAFTDARTARAGLVDHARGGTLFLDEVDALSGKGQVTLLRFLQDRCYRPVGESQSVQADVRVVAATNAPLESLVRAGRFRHDLYYRLSPLCVCLPPLRERGGDVAQLAQHFLDQAARRMGAAAKRWSAQALQRLRAYAWPGNVRELENVSLRAFLHGSQEEIGVAELSLVLPALAAAEPAAAQDGAISPFTVAKARAIATFERGYLTELMRHSYGNVSEAARLCGTERRQLGKLLKKHGIDGRDFRQGMA</sequence>
<evidence type="ECO:0000256" key="3">
    <source>
        <dbReference type="ARBA" id="ARBA00023015"/>
    </source>
</evidence>
<evidence type="ECO:0000259" key="6">
    <source>
        <dbReference type="PROSITE" id="PS50045"/>
    </source>
</evidence>
<keyword evidence="5" id="KW-0804">Transcription</keyword>
<comment type="caution">
    <text evidence="7">The sequence shown here is derived from an EMBL/GenBank/DDBJ whole genome shotgun (WGS) entry which is preliminary data.</text>
</comment>
<dbReference type="InterPro" id="IPR003593">
    <property type="entry name" value="AAA+_ATPase"/>
</dbReference>
<dbReference type="InterPro" id="IPR002078">
    <property type="entry name" value="Sigma_54_int"/>
</dbReference>
<dbReference type="InterPro" id="IPR027417">
    <property type="entry name" value="P-loop_NTPase"/>
</dbReference>
<evidence type="ECO:0000313" key="8">
    <source>
        <dbReference type="Proteomes" id="UP001165498"/>
    </source>
</evidence>
<organism evidence="7 8">
    <name type="scientific">Tahibacter harae</name>
    <dbReference type="NCBI Taxonomy" id="2963937"/>
    <lineage>
        <taxon>Bacteria</taxon>
        <taxon>Pseudomonadati</taxon>
        <taxon>Pseudomonadota</taxon>
        <taxon>Gammaproteobacteria</taxon>
        <taxon>Lysobacterales</taxon>
        <taxon>Rhodanobacteraceae</taxon>
        <taxon>Tahibacter</taxon>
    </lineage>
</organism>
<dbReference type="InterPro" id="IPR009057">
    <property type="entry name" value="Homeodomain-like_sf"/>
</dbReference>